<keyword evidence="3 5" id="KW-1133">Transmembrane helix</keyword>
<organism evidence="6 7">
    <name type="scientific">Rhodomicrobium udaipurense</name>
    <dbReference type="NCBI Taxonomy" id="1202716"/>
    <lineage>
        <taxon>Bacteria</taxon>
        <taxon>Pseudomonadati</taxon>
        <taxon>Pseudomonadota</taxon>
        <taxon>Alphaproteobacteria</taxon>
        <taxon>Hyphomicrobiales</taxon>
        <taxon>Hyphomicrobiaceae</taxon>
        <taxon>Rhodomicrobium</taxon>
    </lineage>
</organism>
<dbReference type="AlphaFoldDB" id="A0A8I1KKS2"/>
<dbReference type="InterPro" id="IPR054851">
    <property type="entry name" value="Isoprenylcys_mtase"/>
</dbReference>
<evidence type="ECO:0000256" key="3">
    <source>
        <dbReference type="ARBA" id="ARBA00022989"/>
    </source>
</evidence>
<dbReference type="PANTHER" id="PTHR12714:SF9">
    <property type="entry name" value="PROTEIN-S-ISOPRENYLCYSTEINE O-METHYLTRANSFERASE"/>
    <property type="match status" value="1"/>
</dbReference>
<accession>A0A8I1KKS2</accession>
<feature type="transmembrane region" description="Helical" evidence="5">
    <location>
        <begin position="178"/>
        <end position="196"/>
    </location>
</feature>
<dbReference type="Proteomes" id="UP000623250">
    <property type="component" value="Unassembled WGS sequence"/>
</dbReference>
<gene>
    <name evidence="6" type="ORF">JDN41_13300</name>
</gene>
<proteinExistence type="predicted"/>
<keyword evidence="2 5" id="KW-0812">Transmembrane</keyword>
<dbReference type="GO" id="GO:0032259">
    <property type="term" value="P:methylation"/>
    <property type="evidence" value="ECO:0007669"/>
    <property type="project" value="UniProtKB-KW"/>
</dbReference>
<keyword evidence="6" id="KW-0489">Methyltransferase</keyword>
<name>A0A8I1KKS2_9HYPH</name>
<evidence type="ECO:0000313" key="6">
    <source>
        <dbReference type="EMBL" id="MBJ7544526.1"/>
    </source>
</evidence>
<evidence type="ECO:0000256" key="1">
    <source>
        <dbReference type="ARBA" id="ARBA00004141"/>
    </source>
</evidence>
<evidence type="ECO:0000313" key="7">
    <source>
        <dbReference type="Proteomes" id="UP000623250"/>
    </source>
</evidence>
<feature type="transmembrane region" description="Helical" evidence="5">
    <location>
        <begin position="108"/>
        <end position="125"/>
    </location>
</feature>
<comment type="subcellular location">
    <subcellularLocation>
        <location evidence="1">Membrane</location>
        <topology evidence="1">Multi-pass membrane protein</topology>
    </subcellularLocation>
</comment>
<feature type="transmembrane region" description="Helical" evidence="5">
    <location>
        <begin position="37"/>
        <end position="56"/>
    </location>
</feature>
<evidence type="ECO:0000256" key="4">
    <source>
        <dbReference type="ARBA" id="ARBA00023136"/>
    </source>
</evidence>
<dbReference type="RefSeq" id="WP_210336184.1">
    <property type="nucleotide sequence ID" value="NZ_JAEMUK010000079.1"/>
</dbReference>
<keyword evidence="6" id="KW-0808">Transferase</keyword>
<dbReference type="Pfam" id="PF04140">
    <property type="entry name" value="ICMT"/>
    <property type="match status" value="1"/>
</dbReference>
<reference evidence="6 7" key="1">
    <citation type="submission" date="2020-12" db="EMBL/GenBank/DDBJ databases">
        <title>Revised draft genomes of Rhodomicrobium vannielii ATCC 17100 and Rhodomicrobium udaipurense JA643.</title>
        <authorList>
            <person name="Conners E.M."/>
            <person name="Davenport E.J."/>
            <person name="Bose A."/>
        </authorList>
    </citation>
    <scope>NUCLEOTIDE SEQUENCE [LARGE SCALE GENOMIC DNA]</scope>
    <source>
        <strain evidence="6 7">JA643</strain>
    </source>
</reference>
<comment type="caution">
    <text evidence="6">The sequence shown here is derived from an EMBL/GenBank/DDBJ whole genome shotgun (WGS) entry which is preliminary data.</text>
</comment>
<feature type="transmembrane region" description="Helical" evidence="5">
    <location>
        <begin position="12"/>
        <end position="30"/>
    </location>
</feature>
<evidence type="ECO:0000256" key="2">
    <source>
        <dbReference type="ARBA" id="ARBA00022692"/>
    </source>
</evidence>
<dbReference type="GO" id="GO:0004671">
    <property type="term" value="F:protein C-terminal S-isoprenylcysteine carboxyl O-methyltransferase activity"/>
    <property type="evidence" value="ECO:0007669"/>
    <property type="project" value="InterPro"/>
</dbReference>
<dbReference type="GO" id="GO:0016020">
    <property type="term" value="C:membrane"/>
    <property type="evidence" value="ECO:0007669"/>
    <property type="project" value="UniProtKB-SubCell"/>
</dbReference>
<sequence>MAVQKKSMIRSGIGAITSLIGIVLLVLAVLRWREIGWPAMLWLVAFFVQTAIRAPYSIRNAKNTISTSQKDAVEVALLMGMFATMMVLPLLYLGLGVFSFADYGLPEWAAAVGAALMAISLWLFWRSHADLGRNWSPGLEVRDGHELVTNGIYARIRHPMYAAIWGAAAAQPLLVQNWIAGFLVLPAFALMWFIRVPKEEAMMRRQFGPAYDAYCGRAGRLFPKRFA</sequence>
<dbReference type="NCBIfam" id="NF040696">
    <property type="entry name" value="isopcys_mtase"/>
    <property type="match status" value="1"/>
</dbReference>
<dbReference type="InterPro" id="IPR007269">
    <property type="entry name" value="ICMT_MeTrfase"/>
</dbReference>
<dbReference type="Gene3D" id="1.20.120.1630">
    <property type="match status" value="1"/>
</dbReference>
<keyword evidence="4 5" id="KW-0472">Membrane</keyword>
<evidence type="ECO:0000256" key="5">
    <source>
        <dbReference type="SAM" id="Phobius"/>
    </source>
</evidence>
<feature type="transmembrane region" description="Helical" evidence="5">
    <location>
        <begin position="76"/>
        <end position="101"/>
    </location>
</feature>
<dbReference type="PANTHER" id="PTHR12714">
    <property type="entry name" value="PROTEIN-S ISOPRENYLCYSTEINE O-METHYLTRANSFERASE"/>
    <property type="match status" value="1"/>
</dbReference>
<dbReference type="EMBL" id="JAEMUK010000079">
    <property type="protein sequence ID" value="MBJ7544526.1"/>
    <property type="molecule type" value="Genomic_DNA"/>
</dbReference>
<protein>
    <submittedName>
        <fullName evidence="6">Isoprenylcysteine carboxylmethyltransferase family protein</fullName>
    </submittedName>
</protein>
<keyword evidence="7" id="KW-1185">Reference proteome</keyword>